<dbReference type="EMBL" id="CAADJE010000033">
    <property type="protein sequence ID" value="VFS87326.1"/>
    <property type="molecule type" value="Genomic_DNA"/>
</dbReference>
<dbReference type="AlphaFoldDB" id="A0A485CRD8"/>
<accession>A0A485CRD8</accession>
<proteinExistence type="predicted"/>
<evidence type="ECO:0000313" key="2">
    <source>
        <dbReference type="Proteomes" id="UP000345637"/>
    </source>
</evidence>
<sequence length="170" mass="19588">MKTIIKKKKKIPTYYKLINENTNEVLRTLTGFQPDDEDHSKFYSVANKLIKSYGNGDLDSTFSSPDIKLDDYTINGLKQVIETAYLNLKVPPLILESNPTTGYIQQNKVFEFLTSEIDLNDWSLPYPWSDEFYDRILKIAFKLIELGVFIPSGNYTADYICYIAKKMGSK</sequence>
<name>A0A485CRD8_RAOPL</name>
<protein>
    <submittedName>
        <fullName evidence="1">Uncharacterized protein</fullName>
    </submittedName>
</protein>
<evidence type="ECO:0000313" key="1">
    <source>
        <dbReference type="EMBL" id="VFS87326.1"/>
    </source>
</evidence>
<dbReference type="Proteomes" id="UP000345637">
    <property type="component" value="Unassembled WGS sequence"/>
</dbReference>
<gene>
    <name evidence="1" type="ORF">NCTC12998_06351</name>
</gene>
<organism evidence="1 2">
    <name type="scientific">Raoultella planticola</name>
    <name type="common">Klebsiella planticola</name>
    <dbReference type="NCBI Taxonomy" id="575"/>
    <lineage>
        <taxon>Bacteria</taxon>
        <taxon>Pseudomonadati</taxon>
        <taxon>Pseudomonadota</taxon>
        <taxon>Gammaproteobacteria</taxon>
        <taxon>Enterobacterales</taxon>
        <taxon>Enterobacteriaceae</taxon>
        <taxon>Klebsiella/Raoultella group</taxon>
        <taxon>Raoultella</taxon>
    </lineage>
</organism>
<reference evidence="1 2" key="1">
    <citation type="submission" date="2019-03" db="EMBL/GenBank/DDBJ databases">
        <authorList>
            <consortium name="Pathogen Informatics"/>
        </authorList>
    </citation>
    <scope>NUCLEOTIDE SEQUENCE [LARGE SCALE GENOMIC DNA]</scope>
    <source>
        <strain evidence="1 2">NCTC12998</strain>
    </source>
</reference>